<dbReference type="AlphaFoldDB" id="A0A317SDT1"/>
<evidence type="ECO:0000256" key="8">
    <source>
        <dbReference type="SAM" id="Phobius"/>
    </source>
</evidence>
<gene>
    <name evidence="9" type="ORF">C7212DRAFT_367122</name>
</gene>
<feature type="region of interest" description="Disordered" evidence="7">
    <location>
        <begin position="137"/>
        <end position="186"/>
    </location>
</feature>
<dbReference type="InterPro" id="IPR050925">
    <property type="entry name" value="Rhomboid_protease_S54"/>
</dbReference>
<keyword evidence="6 8" id="KW-0472">Membrane</keyword>
<feature type="transmembrane region" description="Helical" evidence="8">
    <location>
        <begin position="289"/>
        <end position="309"/>
    </location>
</feature>
<feature type="transmembrane region" description="Helical" evidence="8">
    <location>
        <begin position="454"/>
        <end position="471"/>
    </location>
</feature>
<evidence type="ECO:0000256" key="4">
    <source>
        <dbReference type="ARBA" id="ARBA00022801"/>
    </source>
</evidence>
<dbReference type="SUPFAM" id="SSF144091">
    <property type="entry name" value="Rhomboid-like"/>
    <property type="match status" value="1"/>
</dbReference>
<keyword evidence="3 8" id="KW-0812">Transmembrane</keyword>
<comment type="caution">
    <text evidence="9">The sequence shown here is derived from an EMBL/GenBank/DDBJ whole genome shotgun (WGS) entry which is preliminary data.</text>
</comment>
<dbReference type="PANTHER" id="PTHR43731">
    <property type="entry name" value="RHOMBOID PROTEASE"/>
    <property type="match status" value="1"/>
</dbReference>
<dbReference type="GO" id="GO:0016020">
    <property type="term" value="C:membrane"/>
    <property type="evidence" value="ECO:0007669"/>
    <property type="project" value="UniProtKB-SubCell"/>
</dbReference>
<accession>A0A317SDT1</accession>
<dbReference type="GO" id="GO:0004252">
    <property type="term" value="F:serine-type endopeptidase activity"/>
    <property type="evidence" value="ECO:0007669"/>
    <property type="project" value="InterPro"/>
</dbReference>
<dbReference type="EMBL" id="PYWC01000143">
    <property type="protein sequence ID" value="PWW71716.1"/>
    <property type="molecule type" value="Genomic_DNA"/>
</dbReference>
<keyword evidence="10" id="KW-1185">Reference proteome</keyword>
<comment type="subcellular location">
    <subcellularLocation>
        <location evidence="1">Membrane</location>
        <topology evidence="1">Multi-pass membrane protein</topology>
    </subcellularLocation>
</comment>
<organism evidence="9 10">
    <name type="scientific">Tuber magnatum</name>
    <name type="common">white Piedmont truffle</name>
    <dbReference type="NCBI Taxonomy" id="42249"/>
    <lineage>
        <taxon>Eukaryota</taxon>
        <taxon>Fungi</taxon>
        <taxon>Dikarya</taxon>
        <taxon>Ascomycota</taxon>
        <taxon>Pezizomycotina</taxon>
        <taxon>Pezizomycetes</taxon>
        <taxon>Pezizales</taxon>
        <taxon>Tuberaceae</taxon>
        <taxon>Tuber</taxon>
    </lineage>
</organism>
<dbReference type="Gene3D" id="1.20.1540.10">
    <property type="entry name" value="Rhomboid-like"/>
    <property type="match status" value="1"/>
</dbReference>
<evidence type="ECO:0000313" key="10">
    <source>
        <dbReference type="Proteomes" id="UP000246991"/>
    </source>
</evidence>
<dbReference type="Proteomes" id="UP000246991">
    <property type="component" value="Unassembled WGS sequence"/>
</dbReference>
<reference evidence="9 10" key="1">
    <citation type="submission" date="2018-03" db="EMBL/GenBank/DDBJ databases">
        <title>Genomes of Pezizomycetes fungi and the evolution of truffles.</title>
        <authorList>
            <person name="Murat C."/>
            <person name="Payen T."/>
            <person name="Noel B."/>
            <person name="Kuo A."/>
            <person name="Martin F.M."/>
        </authorList>
    </citation>
    <scope>NUCLEOTIDE SEQUENCE [LARGE SCALE GENOMIC DNA]</scope>
    <source>
        <strain evidence="9">091103-1</strain>
    </source>
</reference>
<feature type="transmembrane region" description="Helical" evidence="8">
    <location>
        <begin position="321"/>
        <end position="339"/>
    </location>
</feature>
<dbReference type="OrthoDB" id="10260614at2759"/>
<feature type="region of interest" description="Disordered" evidence="7">
    <location>
        <begin position="96"/>
        <end position="119"/>
    </location>
</feature>
<protein>
    <submittedName>
        <fullName evidence="9">Uncharacterized protein</fullName>
    </submittedName>
</protein>
<dbReference type="InterPro" id="IPR035952">
    <property type="entry name" value="Rhomboid-like_sf"/>
</dbReference>
<evidence type="ECO:0000256" key="7">
    <source>
        <dbReference type="SAM" id="MobiDB-lite"/>
    </source>
</evidence>
<feature type="compositionally biased region" description="Low complexity" evidence="7">
    <location>
        <begin position="99"/>
        <end position="110"/>
    </location>
</feature>
<evidence type="ECO:0000256" key="6">
    <source>
        <dbReference type="ARBA" id="ARBA00023136"/>
    </source>
</evidence>
<evidence type="ECO:0000256" key="5">
    <source>
        <dbReference type="ARBA" id="ARBA00022989"/>
    </source>
</evidence>
<comment type="similarity">
    <text evidence="2">Belongs to the peptidase S54 family.</text>
</comment>
<evidence type="ECO:0000256" key="1">
    <source>
        <dbReference type="ARBA" id="ARBA00004141"/>
    </source>
</evidence>
<evidence type="ECO:0000313" key="9">
    <source>
        <dbReference type="EMBL" id="PWW71716.1"/>
    </source>
</evidence>
<feature type="transmembrane region" description="Helical" evidence="8">
    <location>
        <begin position="193"/>
        <end position="213"/>
    </location>
</feature>
<proteinExistence type="inferred from homology"/>
<feature type="transmembrane region" description="Helical" evidence="8">
    <location>
        <begin position="391"/>
        <end position="410"/>
    </location>
</feature>
<keyword evidence="5 8" id="KW-1133">Transmembrane helix</keyword>
<evidence type="ECO:0000256" key="2">
    <source>
        <dbReference type="ARBA" id="ARBA00009045"/>
    </source>
</evidence>
<evidence type="ECO:0000256" key="3">
    <source>
        <dbReference type="ARBA" id="ARBA00022692"/>
    </source>
</evidence>
<keyword evidence="4" id="KW-0378">Hydrolase</keyword>
<sequence length="480" mass="52625">MPCRTPRTVKSESSMGVEGTCTVLYPNMVRRRPRRRRLGCGGVTALDLIPDINLLRYGITPNCNSQMFSPLHKSRTLLLFRRTVVAGARGTICKPTVSSPPLLSSSSSSSSPPPLRGSELGVRRIATSQWMFARARSSKTYSGGAQKGAPLPEEHEGVSPQSVQGGNGGRNGAETEAEFESPGPKDPEPGRPVILFFLSLALPVFILSNVYLLTPFLISARDLESTTIITSSSSPTGEQLNAYIRAHRPDLLRLQHVSQATWVNTTLTPIRFFPQSADAKPWHTLVTYAFNHGGMLHFFFCYMGFKAFVPSLSFAYGDRRTAATFLLGSTMAGAAMTVWERWLNPWSKVSGQDLSAALHHHRFPATAMTTMDEDGREHLERKLKDAVSANLGSSGGIITLGTIAAIVCPGMELNLMFIPYGFRIRTLMVALAAFDFGGAFVWDYGLGIGHKAHLAGYVSGILLYTLWLRRVPFAFRPRVR</sequence>
<dbReference type="PANTHER" id="PTHR43731:SF14">
    <property type="entry name" value="PRESENILIN-ASSOCIATED RHOMBOID-LIKE PROTEIN, MITOCHONDRIAL"/>
    <property type="match status" value="1"/>
</dbReference>
<name>A0A317SDT1_9PEZI</name>
<feature type="transmembrane region" description="Helical" evidence="8">
    <location>
        <begin position="422"/>
        <end position="442"/>
    </location>
</feature>